<protein>
    <submittedName>
        <fullName evidence="4">Major facilitator superfamily domain containing 12</fullName>
    </submittedName>
</protein>
<dbReference type="GO" id="GO:0043474">
    <property type="term" value="P:pigment metabolic process involved in pigmentation"/>
    <property type="evidence" value="ECO:0007669"/>
    <property type="project" value="TreeGrafter"/>
</dbReference>
<keyword evidence="3" id="KW-1133">Transmembrane helix</keyword>
<dbReference type="CDD" id="cd17491">
    <property type="entry name" value="MFS_MFSD12"/>
    <property type="match status" value="1"/>
</dbReference>
<sequence>MPDSTLPVPRRLAYAVGHFLNDLCACMWFTYLLVYYHSVLSFRDTSAGLLLLVGQIADGISTPLVGYESDRTRGCGTYGKRKTWHLIGTVSVMLSFPFIFNPCVGCGVGTPQWVGLIYFMPFIIVFQFGWAATQISHLSLIPELVTCEHAKVELTAYRYAFTVMANITVYGVAWLLFHFQHLADPSVADHLSQVDIPIFRDLALIVLGVGAIFTLIFHMGTQERVPLRDETGERHPLLPDFSSGSGSRTLLQWKHWFTEPSFYQVALLYMCTRLIVNLSQTYISMFLINSLLLPKKYIATIPLVIYVSGFVSSLGMKPVSKRIGTTMTYFLGLMPILGFAVWVLLDLQMGSRVFGAAVLLGSGSAVILVMSLSMTANLIGDQTQSGAFVYGAMSFTDKVSNGLAVMLIQGLYPCRTLVCCTGCMQFYHIVMVTVTGGVAIIAGLCLSTMIFWPIRIRRRESYLNHQKLHSYRMEGNGTIAFFPQSMITFRFYKEYIYYIYIYKTKEAILKHQTLLG</sequence>
<comment type="similarity">
    <text evidence="2">Belongs to the major facilitator superfamily.</text>
</comment>
<feature type="transmembrane region" description="Helical" evidence="3">
    <location>
        <begin position="327"/>
        <end position="345"/>
    </location>
</feature>
<evidence type="ECO:0000313" key="5">
    <source>
        <dbReference type="Proteomes" id="UP000694621"/>
    </source>
</evidence>
<feature type="transmembrane region" description="Helical" evidence="3">
    <location>
        <begin position="116"/>
        <end position="136"/>
    </location>
</feature>
<dbReference type="Pfam" id="PF13347">
    <property type="entry name" value="MFS_2"/>
    <property type="match status" value="1"/>
</dbReference>
<dbReference type="GO" id="GO:0048021">
    <property type="term" value="P:regulation of melanin biosynthetic process"/>
    <property type="evidence" value="ECO:0007669"/>
    <property type="project" value="TreeGrafter"/>
</dbReference>
<evidence type="ECO:0000256" key="3">
    <source>
        <dbReference type="SAM" id="Phobius"/>
    </source>
</evidence>
<dbReference type="SUPFAM" id="SSF103473">
    <property type="entry name" value="MFS general substrate transporter"/>
    <property type="match status" value="1"/>
</dbReference>
<evidence type="ECO:0000256" key="2">
    <source>
        <dbReference type="ARBA" id="ARBA00008335"/>
    </source>
</evidence>
<feature type="transmembrane region" description="Helical" evidence="3">
    <location>
        <begin position="86"/>
        <end position="104"/>
    </location>
</feature>
<organism evidence="4 5">
    <name type="scientific">Astyanax mexicanus</name>
    <name type="common">Blind cave fish</name>
    <name type="synonym">Astyanax fasciatus mexicanus</name>
    <dbReference type="NCBI Taxonomy" id="7994"/>
    <lineage>
        <taxon>Eukaryota</taxon>
        <taxon>Metazoa</taxon>
        <taxon>Chordata</taxon>
        <taxon>Craniata</taxon>
        <taxon>Vertebrata</taxon>
        <taxon>Euteleostomi</taxon>
        <taxon>Actinopterygii</taxon>
        <taxon>Neopterygii</taxon>
        <taxon>Teleostei</taxon>
        <taxon>Ostariophysi</taxon>
        <taxon>Characiformes</taxon>
        <taxon>Characoidei</taxon>
        <taxon>Acestrorhamphidae</taxon>
        <taxon>Acestrorhamphinae</taxon>
        <taxon>Astyanax</taxon>
    </lineage>
</organism>
<dbReference type="OrthoDB" id="1730117at2759"/>
<evidence type="ECO:0000313" key="4">
    <source>
        <dbReference type="Ensembl" id="ENSAMXP00005017963.1"/>
    </source>
</evidence>
<reference evidence="4" key="1">
    <citation type="submission" date="2025-08" db="UniProtKB">
        <authorList>
            <consortium name="Ensembl"/>
        </authorList>
    </citation>
    <scope>IDENTIFICATION</scope>
</reference>
<name>A0A8B9HWB3_ASTMX</name>
<dbReference type="GO" id="GO:0008643">
    <property type="term" value="P:carbohydrate transport"/>
    <property type="evidence" value="ECO:0007669"/>
    <property type="project" value="InterPro"/>
</dbReference>
<dbReference type="Gene3D" id="1.20.1250.20">
    <property type="entry name" value="MFS general substrate transporter like domains"/>
    <property type="match status" value="1"/>
</dbReference>
<dbReference type="PANTHER" id="PTHR11328:SF28">
    <property type="entry name" value="MAJOR FACILITATOR SUPERFAMILY DOMAIN-CONTAINING PROTEIN 12"/>
    <property type="match status" value="1"/>
</dbReference>
<keyword evidence="3" id="KW-0472">Membrane</keyword>
<dbReference type="GO" id="GO:0005886">
    <property type="term" value="C:plasma membrane"/>
    <property type="evidence" value="ECO:0007669"/>
    <property type="project" value="TreeGrafter"/>
</dbReference>
<dbReference type="Proteomes" id="UP000694621">
    <property type="component" value="Unplaced"/>
</dbReference>
<evidence type="ECO:0000256" key="1">
    <source>
        <dbReference type="ARBA" id="ARBA00004141"/>
    </source>
</evidence>
<feature type="transmembrane region" description="Helical" evidence="3">
    <location>
        <begin position="297"/>
        <end position="315"/>
    </location>
</feature>
<dbReference type="FunFam" id="1.20.1250.20:FF:000905">
    <property type="entry name" value="Major facilitator superfamily domain containing 12"/>
    <property type="match status" value="1"/>
</dbReference>
<feature type="transmembrane region" description="Helical" evidence="3">
    <location>
        <begin position="357"/>
        <end position="379"/>
    </location>
</feature>
<accession>A0A8B9HWB3</accession>
<feature type="transmembrane region" description="Helical" evidence="3">
    <location>
        <begin position="12"/>
        <end position="35"/>
    </location>
</feature>
<dbReference type="PANTHER" id="PTHR11328">
    <property type="entry name" value="MAJOR FACILITATOR SUPERFAMILY DOMAIN-CONTAINING PROTEIN"/>
    <property type="match status" value="1"/>
</dbReference>
<dbReference type="AlphaFoldDB" id="A0A8B9HWB3"/>
<comment type="subcellular location">
    <subcellularLocation>
        <location evidence="1">Membrane</location>
        <topology evidence="1">Multi-pass membrane protein</topology>
    </subcellularLocation>
</comment>
<proteinExistence type="inferred from homology"/>
<dbReference type="InterPro" id="IPR036259">
    <property type="entry name" value="MFS_trans_sf"/>
</dbReference>
<feature type="transmembrane region" description="Helical" evidence="3">
    <location>
        <begin position="426"/>
        <end position="452"/>
    </location>
</feature>
<feature type="transmembrane region" description="Helical" evidence="3">
    <location>
        <begin position="47"/>
        <end position="66"/>
    </location>
</feature>
<dbReference type="Ensembl" id="ENSAMXT00005019859.1">
    <property type="protein sequence ID" value="ENSAMXP00005017963.1"/>
    <property type="gene ID" value="ENSAMXG00005009341.1"/>
</dbReference>
<dbReference type="InterPro" id="IPR039672">
    <property type="entry name" value="MFS_2"/>
</dbReference>
<keyword evidence="3" id="KW-0812">Transmembrane</keyword>
<feature type="transmembrane region" description="Helical" evidence="3">
    <location>
        <begin position="198"/>
        <end position="219"/>
    </location>
</feature>
<feature type="transmembrane region" description="Helical" evidence="3">
    <location>
        <begin position="156"/>
        <end position="177"/>
    </location>
</feature>
<dbReference type="GO" id="GO:0015293">
    <property type="term" value="F:symporter activity"/>
    <property type="evidence" value="ECO:0007669"/>
    <property type="project" value="InterPro"/>
</dbReference>